<gene>
    <name evidence="2" type="ORF">GH807_03725</name>
</gene>
<dbReference type="InterPro" id="IPR000257">
    <property type="entry name" value="Uroporphyrinogen_deCOase"/>
</dbReference>
<evidence type="ECO:0000313" key="3">
    <source>
        <dbReference type="Proteomes" id="UP000653358"/>
    </source>
</evidence>
<sequence length="344" mass="38120">MGQLNKREITKNILEHKGTDYIPVMLNAVTFSAAQYGYSMMDIFASSEKWAECVMGTREKLGFDGLCCGNYVLVPAMIAGHMENSGGVASGNGEDTIHCLEDIEKLKPYDPDQCMNLQGGLKTLEIMRREQPDEPAYVIILNPASIALNMMGGKNAFKSMITNPNLFITLANTMEDMVFSGAQKLIDAGVDYLWSPMPNFSGYCISRKSYEKCCWESNKRFNKRIHDAGAKLVIHTCGKYDDRLDLVEQEYGDGWHISDTVTANIAEKYGDKVAIMGNIPCSSVLMEGTPEEVYRIAYQDCLDAGKNGGFILSGDCDMSPLTPLENIRQVVQAARAAEKVLYKK</sequence>
<evidence type="ECO:0000313" key="2">
    <source>
        <dbReference type="EMBL" id="MBC3796158.1"/>
    </source>
</evidence>
<name>A0ABR6WI55_9FIRM</name>
<dbReference type="InterPro" id="IPR038071">
    <property type="entry name" value="UROD/MetE-like_sf"/>
</dbReference>
<dbReference type="PANTHER" id="PTHR47099:SF1">
    <property type="entry name" value="METHYLCOBAMIDE:COM METHYLTRANSFERASE MTBA"/>
    <property type="match status" value="1"/>
</dbReference>
<proteinExistence type="predicted"/>
<comment type="caution">
    <text evidence="2">The sequence shown here is derived from an EMBL/GenBank/DDBJ whole genome shotgun (WGS) entry which is preliminary data.</text>
</comment>
<accession>A0ABR6WI55</accession>
<reference evidence="2 3" key="1">
    <citation type="journal article" date="2020" name="mSystems">
        <title>Defining Genomic and Predicted Metabolic Features of the Acetobacterium Genus.</title>
        <authorList>
            <person name="Ross D.E."/>
            <person name="Marshall C.W."/>
            <person name="Gulliver D."/>
            <person name="May H.D."/>
            <person name="Norman R.S."/>
        </authorList>
    </citation>
    <scope>NUCLEOTIDE SEQUENCE [LARGE SCALE GENOMIC DNA]</scope>
    <source>
        <strain evidence="2 3">DSM 9173</strain>
    </source>
</reference>
<dbReference type="InterPro" id="IPR052024">
    <property type="entry name" value="Methanogen_methyltrans"/>
</dbReference>
<dbReference type="Gene3D" id="3.20.20.210">
    <property type="match status" value="1"/>
</dbReference>
<evidence type="ECO:0000259" key="1">
    <source>
        <dbReference type="Pfam" id="PF01208"/>
    </source>
</evidence>
<keyword evidence="3" id="KW-1185">Reference proteome</keyword>
<dbReference type="SUPFAM" id="SSF51726">
    <property type="entry name" value="UROD/MetE-like"/>
    <property type="match status" value="1"/>
</dbReference>
<dbReference type="Proteomes" id="UP000653358">
    <property type="component" value="Unassembled WGS sequence"/>
</dbReference>
<organism evidence="2 3">
    <name type="scientific">Acetobacterium tundrae</name>
    <dbReference type="NCBI Taxonomy" id="132932"/>
    <lineage>
        <taxon>Bacteria</taxon>
        <taxon>Bacillati</taxon>
        <taxon>Bacillota</taxon>
        <taxon>Clostridia</taxon>
        <taxon>Eubacteriales</taxon>
        <taxon>Eubacteriaceae</taxon>
        <taxon>Acetobacterium</taxon>
    </lineage>
</organism>
<feature type="domain" description="Uroporphyrinogen decarboxylase (URO-D)" evidence="1">
    <location>
        <begin position="8"/>
        <end position="336"/>
    </location>
</feature>
<dbReference type="EMBL" id="WJBB01000003">
    <property type="protein sequence ID" value="MBC3796158.1"/>
    <property type="molecule type" value="Genomic_DNA"/>
</dbReference>
<dbReference type="RefSeq" id="WP_148602782.1">
    <property type="nucleotide sequence ID" value="NZ_RXYB01000004.1"/>
</dbReference>
<dbReference type="PANTHER" id="PTHR47099">
    <property type="entry name" value="METHYLCOBAMIDE:COM METHYLTRANSFERASE MTBA"/>
    <property type="match status" value="1"/>
</dbReference>
<dbReference type="Pfam" id="PF01208">
    <property type="entry name" value="URO-D"/>
    <property type="match status" value="1"/>
</dbReference>
<protein>
    <recommendedName>
        <fullName evidence="1">Uroporphyrinogen decarboxylase (URO-D) domain-containing protein</fullName>
    </recommendedName>
</protein>